<gene>
    <name evidence="2" type="primary">LOC142167313</name>
</gene>
<dbReference type="RefSeq" id="XP_075083577.1">
    <property type="nucleotide sequence ID" value="XM_075227476.1"/>
</dbReference>
<keyword evidence="1" id="KW-1185">Reference proteome</keyword>
<proteinExistence type="predicted"/>
<accession>A0AC58SF29</accession>
<evidence type="ECO:0000313" key="1">
    <source>
        <dbReference type="Proteomes" id="UP000790787"/>
    </source>
</evidence>
<dbReference type="Proteomes" id="UP000790787">
    <property type="component" value="Chromosome 12"/>
</dbReference>
<protein>
    <submittedName>
        <fullName evidence="2">Uncharacterized protein LOC142167313</fullName>
    </submittedName>
</protein>
<organism evidence="1 2">
    <name type="scientific">Nicotiana tabacum</name>
    <name type="common">Common tobacco</name>
    <dbReference type="NCBI Taxonomy" id="4097"/>
    <lineage>
        <taxon>Eukaryota</taxon>
        <taxon>Viridiplantae</taxon>
        <taxon>Streptophyta</taxon>
        <taxon>Embryophyta</taxon>
        <taxon>Tracheophyta</taxon>
        <taxon>Spermatophyta</taxon>
        <taxon>Magnoliopsida</taxon>
        <taxon>eudicotyledons</taxon>
        <taxon>Gunneridae</taxon>
        <taxon>Pentapetalae</taxon>
        <taxon>asterids</taxon>
        <taxon>lamiids</taxon>
        <taxon>Solanales</taxon>
        <taxon>Solanaceae</taxon>
        <taxon>Nicotianoideae</taxon>
        <taxon>Nicotianeae</taxon>
        <taxon>Nicotiana</taxon>
    </lineage>
</organism>
<evidence type="ECO:0000313" key="2">
    <source>
        <dbReference type="RefSeq" id="XP_075083577.1"/>
    </source>
</evidence>
<name>A0AC58SF29_TOBAC</name>
<sequence length="696" mass="78928">MAKGTRLKLMDDKLVRHDGILEQVLTSQQEFRDTQTGIQGTPVLILDRLTTLERLPNRAQGDNRQDLKDKNPRYGFENVKNISIYRTPDNQRVEAAALYLNGLDETWYHSLTLSMGEITWAEFKEELICMFGDVVMDDIVEEFNKLSQIATVDEFLGKFEDMKAQMLIRNPHLDESYFISSFIGALKEEIRFGVKLFKPTTLKFAIEQARLQEMAIEAAQKKNKASVRPPAVGSSTTSAKTTMNPVVKPNAFRLSPEVYEYRRNNHLCFRCGKRYTPGHQCKKKQLNCLLGEVEVARECPNDNEDPYLADLIIEGDMEQVVHEVVCMSALSENNQGVNIILVKGSAKNRNLALLIDSGSTHSFIDENTVKEAGYQATYCPLVRVIITDGNYVMCTSHCKDFMWKMQGIPFKEDLFIIPLGDCDIVLGNDWMKTHNPTKFDHEKNCVTIGRKGNKMVLHGIPEEGKLNMISSRTMGRVIKKGQALLAHLFMMNSVVATRQDQVEEAILAVLEQYDDVFTEPKSLPPTRTLDHSIPLKPSAMLVDLRASYQQTIMKEEDVFKTAFRTHVGHYEFKGMLESLERHVEHLSIVFALLREHSLFAKKSKCSFGQAQIEYLGHVITKEGVSTDPAKIHAMVEWPRPLTDLLKKDSFKWSEEAELAFSALKSAMTSTPVLILADYYKEFTVETDASHSGIGLY</sequence>
<reference evidence="1" key="1">
    <citation type="journal article" date="2014" name="Nat. Commun.">
        <title>The tobacco genome sequence and its comparison with those of tomato and potato.</title>
        <authorList>
            <person name="Sierro N."/>
            <person name="Battey J.N."/>
            <person name="Ouadi S."/>
            <person name="Bakaher N."/>
            <person name="Bovet L."/>
            <person name="Willig A."/>
            <person name="Goepfert S."/>
            <person name="Peitsch M.C."/>
            <person name="Ivanov N.V."/>
        </authorList>
    </citation>
    <scope>NUCLEOTIDE SEQUENCE [LARGE SCALE GENOMIC DNA]</scope>
</reference>
<reference evidence="2" key="2">
    <citation type="submission" date="2025-08" db="UniProtKB">
        <authorList>
            <consortium name="RefSeq"/>
        </authorList>
    </citation>
    <scope>IDENTIFICATION</scope>
    <source>
        <tissue evidence="2">Leaf</tissue>
    </source>
</reference>